<gene>
    <name evidence="3" type="ORF">K443DRAFT_92165</name>
</gene>
<dbReference type="OrthoDB" id="3236442at2759"/>
<reference evidence="4" key="2">
    <citation type="submission" date="2015-01" db="EMBL/GenBank/DDBJ databases">
        <title>Evolutionary Origins and Diversification of the Mycorrhizal Mutualists.</title>
        <authorList>
            <consortium name="DOE Joint Genome Institute"/>
            <consortium name="Mycorrhizal Genomics Consortium"/>
            <person name="Kohler A."/>
            <person name="Kuo A."/>
            <person name="Nagy L.G."/>
            <person name="Floudas D."/>
            <person name="Copeland A."/>
            <person name="Barry K.W."/>
            <person name="Cichocki N."/>
            <person name="Veneault-Fourrey C."/>
            <person name="LaButti K."/>
            <person name="Lindquist E.A."/>
            <person name="Lipzen A."/>
            <person name="Lundell T."/>
            <person name="Morin E."/>
            <person name="Murat C."/>
            <person name="Riley R."/>
            <person name="Ohm R."/>
            <person name="Sun H."/>
            <person name="Tunlid A."/>
            <person name="Henrissat B."/>
            <person name="Grigoriev I.V."/>
            <person name="Hibbett D.S."/>
            <person name="Martin F."/>
        </authorList>
    </citation>
    <scope>NUCLEOTIDE SEQUENCE [LARGE SCALE GENOMIC DNA]</scope>
    <source>
        <strain evidence="4">LaAM-08-1</strain>
    </source>
</reference>
<feature type="transmembrane region" description="Helical" evidence="2">
    <location>
        <begin position="182"/>
        <end position="205"/>
    </location>
</feature>
<feature type="transmembrane region" description="Helical" evidence="2">
    <location>
        <begin position="543"/>
        <end position="565"/>
    </location>
</feature>
<evidence type="ECO:0000256" key="1">
    <source>
        <dbReference type="SAM" id="MobiDB-lite"/>
    </source>
</evidence>
<keyword evidence="4" id="KW-1185">Reference proteome</keyword>
<dbReference type="AlphaFoldDB" id="A0A0C9Y451"/>
<evidence type="ECO:0000313" key="4">
    <source>
        <dbReference type="Proteomes" id="UP000054477"/>
    </source>
</evidence>
<keyword evidence="2" id="KW-0472">Membrane</keyword>
<evidence type="ECO:0000256" key="2">
    <source>
        <dbReference type="SAM" id="Phobius"/>
    </source>
</evidence>
<evidence type="ECO:0000313" key="3">
    <source>
        <dbReference type="EMBL" id="KIK04867.1"/>
    </source>
</evidence>
<feature type="transmembrane region" description="Helical" evidence="2">
    <location>
        <begin position="116"/>
        <end position="137"/>
    </location>
</feature>
<protein>
    <submittedName>
        <fullName evidence="3">Uncharacterized protein</fullName>
    </submittedName>
</protein>
<accession>A0A0C9Y451</accession>
<feature type="transmembrane region" description="Helical" evidence="2">
    <location>
        <begin position="84"/>
        <end position="104"/>
    </location>
</feature>
<proteinExistence type="predicted"/>
<dbReference type="EMBL" id="KN838565">
    <property type="protein sequence ID" value="KIK04867.1"/>
    <property type="molecule type" value="Genomic_DNA"/>
</dbReference>
<sequence>MASSSEGPPNPIPNISRIQSQPTSDAGSNLYDPYHPTHIAGDMNKTIDEAEYDRHRLHKYDQITAKKHFPDDGAIHHMPQDGKYLGLACLYLISCVVVVCWMMIGGPRLVPRQDTRITNIIISITSKGALGLALWIVTLRLRVQWTYILVSRKRVRLRSLLAACSKEGSLSRVCHIHTSPTLGIGLTAVIGAAVTILMTLTSAGFKYVVLPGTAIQEYPGPDFVSICNYSLVTNTSGYFCVGPANSSADTIGIEWDYIDIVSSGAGGNVLRSNGTSGTMSANVTLTSSPANLRLPANPTPPWAAIDVSCRNVALSLSVVGNGTSTTNVLFVDNRQMDTLTVAEMPTWSSQVQLYRQVNDSGPYSTLNPWYMVLLARHMDDGTSNIQGLSGSAVTYLGNSFLDLHGYNGSVLQGVLGAAAYCTFSGSTGGSWPSTTWPARTTTNVVVGKGPYNDVIDISTVFLNYGPSWQYNPVSGNSLPGGSVSYIANLTTEADNFGDFIALYMRNQWALMMYSNNFIQGSVTNTPYRVRTEPQLYIEATTILIAPASALGVCVLCAFVCMFTMWRLGGWYGFVDIAPWWLMKATGAMGCGKELGHETNKSEFETWSNNVECEYDEVSDAGTRQLTLMSAV</sequence>
<name>A0A0C9Y451_9AGAR</name>
<keyword evidence="2" id="KW-1133">Transmembrane helix</keyword>
<reference evidence="3 4" key="1">
    <citation type="submission" date="2014-04" db="EMBL/GenBank/DDBJ databases">
        <authorList>
            <consortium name="DOE Joint Genome Institute"/>
            <person name="Kuo A."/>
            <person name="Kohler A."/>
            <person name="Nagy L.G."/>
            <person name="Floudas D."/>
            <person name="Copeland A."/>
            <person name="Barry K.W."/>
            <person name="Cichocki N."/>
            <person name="Veneault-Fourrey C."/>
            <person name="LaButti K."/>
            <person name="Lindquist E.A."/>
            <person name="Lipzen A."/>
            <person name="Lundell T."/>
            <person name="Morin E."/>
            <person name="Murat C."/>
            <person name="Sun H."/>
            <person name="Tunlid A."/>
            <person name="Henrissat B."/>
            <person name="Grigoriev I.V."/>
            <person name="Hibbett D.S."/>
            <person name="Martin F."/>
            <person name="Nordberg H.P."/>
            <person name="Cantor M.N."/>
            <person name="Hua S.X."/>
        </authorList>
    </citation>
    <scope>NUCLEOTIDE SEQUENCE [LARGE SCALE GENOMIC DNA]</scope>
    <source>
        <strain evidence="3 4">LaAM-08-1</strain>
    </source>
</reference>
<feature type="compositionally biased region" description="Polar residues" evidence="1">
    <location>
        <begin position="16"/>
        <end position="27"/>
    </location>
</feature>
<keyword evidence="2" id="KW-0812">Transmembrane</keyword>
<dbReference type="HOGENOM" id="CLU_457872_0_0_1"/>
<organism evidence="3 4">
    <name type="scientific">Laccaria amethystina LaAM-08-1</name>
    <dbReference type="NCBI Taxonomy" id="1095629"/>
    <lineage>
        <taxon>Eukaryota</taxon>
        <taxon>Fungi</taxon>
        <taxon>Dikarya</taxon>
        <taxon>Basidiomycota</taxon>
        <taxon>Agaricomycotina</taxon>
        <taxon>Agaricomycetes</taxon>
        <taxon>Agaricomycetidae</taxon>
        <taxon>Agaricales</taxon>
        <taxon>Agaricineae</taxon>
        <taxon>Hydnangiaceae</taxon>
        <taxon>Laccaria</taxon>
    </lineage>
</organism>
<dbReference type="Proteomes" id="UP000054477">
    <property type="component" value="Unassembled WGS sequence"/>
</dbReference>
<feature type="region of interest" description="Disordered" evidence="1">
    <location>
        <begin position="1"/>
        <end position="31"/>
    </location>
</feature>